<feature type="transmembrane region" description="Helical" evidence="10">
    <location>
        <begin position="93"/>
        <end position="114"/>
    </location>
</feature>
<dbReference type="InterPro" id="IPR003855">
    <property type="entry name" value="K+_transporter"/>
</dbReference>
<keyword evidence="6 10" id="KW-1133">Transmembrane helix</keyword>
<keyword evidence="3" id="KW-0633">Potassium transport</keyword>
<evidence type="ECO:0000256" key="9">
    <source>
        <dbReference type="SAM" id="MobiDB-lite"/>
    </source>
</evidence>
<feature type="transmembrane region" description="Helical" evidence="10">
    <location>
        <begin position="445"/>
        <end position="471"/>
    </location>
</feature>
<dbReference type="AlphaFoldDB" id="A0A2G5HMY0"/>
<feature type="transmembrane region" description="Helical" evidence="10">
    <location>
        <begin position="250"/>
        <end position="270"/>
    </location>
</feature>
<gene>
    <name evidence="13" type="ORF">CB0940_04665</name>
    <name evidence="14" type="ORF">RHO25_006558</name>
</gene>
<evidence type="ECO:0000313" key="16">
    <source>
        <dbReference type="Proteomes" id="UP001302367"/>
    </source>
</evidence>
<sequence>MSGQSVDQTAAVPASARRGTEKPGVVIADTEALPDDVDLKIRDSDLRQRQVFKGWTLLFLAYQATGVIYGDIGTSPLYVYSSTFSSPPTRTDVLGVLSFIIWSLTLIVTLKYVLVVLRADDHGEGGTFAIYTLLSRYSDIMKRDPRVYQLAKTERHKSEDLHVHNEKIRSWLEQSRVAHAILKLLAVFGVSLVLADGVLTPAQSVLGAIQGIKVVDDGIKTPTIVGVSCAILVVLFLVQPLGVHRVSSAFAPIVIIWLLFNGCFGIYNLAQHDAGVLKAFSPYFAGAWLMRTKTEGWKSLGGILLCFTGVECLFADMGAFSRRAIQLSWLCFAYPCLLLAYIGQAAYLAESPEAYSNPFFNTVPPGLFWPSLVLAILAAIVASQATITACFQLLAQIMNSSYFPQIQMHYTSTKHHGQVYIPIANWVLMVGCVIVTAVYNNTTKLGHAYGVCVILVTFITTNLVALVAVIVWRVHPAIAFLIWLPLITFDGLFLSASLVKVPDGAWFTLMLAACLAAFFGLWRYGKETQWTCEAKDKMSLNSLVATTLNGGQKLSEKYGGSELFKIDGLGIFLDKSGVFTPKVYEQWLRKFRAQMDTVVFMHMRALSVPHVSEEDRFEISETSIKDVYRLIIRKGYSDHVITPDLALLVCQEVRSLIVRQGLDDPTTSERVNRLEAASAAQTLYLVGKQQMRISHSYNFFKRAMLEIFLWTRENSRSKFEKLNVPAEKVVEVGFVGEI</sequence>
<feature type="domain" description="K+ potassium transporter C-terminal" evidence="12">
    <location>
        <begin position="568"/>
        <end position="738"/>
    </location>
</feature>
<dbReference type="InterPro" id="IPR053951">
    <property type="entry name" value="K_trans_N"/>
</dbReference>
<feature type="domain" description="K+ potassium transporter integral membrane" evidence="11">
    <location>
        <begin position="60"/>
        <end position="544"/>
    </location>
</feature>
<reference evidence="14 16" key="2">
    <citation type="submission" date="2023-09" db="EMBL/GenBank/DDBJ databases">
        <title>Complete-Gapless Cercospora beticola genome.</title>
        <authorList>
            <person name="Wyatt N.A."/>
            <person name="Spanner R.E."/>
            <person name="Bolton M.D."/>
        </authorList>
    </citation>
    <scope>NUCLEOTIDE SEQUENCE [LARGE SCALE GENOMIC DNA]</scope>
    <source>
        <strain evidence="14">Cb09-40</strain>
    </source>
</reference>
<evidence type="ECO:0000256" key="2">
    <source>
        <dbReference type="ARBA" id="ARBA00022448"/>
    </source>
</evidence>
<feature type="transmembrane region" description="Helical" evidence="10">
    <location>
        <begin position="57"/>
        <end position="81"/>
    </location>
</feature>
<evidence type="ECO:0000256" key="1">
    <source>
        <dbReference type="ARBA" id="ARBA00004141"/>
    </source>
</evidence>
<comment type="subcellular location">
    <subcellularLocation>
        <location evidence="1">Membrane</location>
        <topology evidence="1">Multi-pass membrane protein</topology>
    </subcellularLocation>
</comment>
<dbReference type="EMBL" id="CP134187">
    <property type="protein sequence ID" value="WPB01925.1"/>
    <property type="molecule type" value="Genomic_DNA"/>
</dbReference>
<dbReference type="InterPro" id="IPR053952">
    <property type="entry name" value="K_trans_C"/>
</dbReference>
<keyword evidence="7" id="KW-0406">Ion transport</keyword>
<accession>A0A2G5HMY0</accession>
<keyword evidence="4 10" id="KW-0812">Transmembrane</keyword>
<feature type="transmembrane region" description="Helical" evidence="10">
    <location>
        <begin position="505"/>
        <end position="525"/>
    </location>
</feature>
<dbReference type="NCBIfam" id="TIGR00794">
    <property type="entry name" value="kup"/>
    <property type="match status" value="1"/>
</dbReference>
<dbReference type="OrthoDB" id="504708at2759"/>
<dbReference type="GO" id="GO:0016020">
    <property type="term" value="C:membrane"/>
    <property type="evidence" value="ECO:0007669"/>
    <property type="project" value="UniProtKB-SubCell"/>
</dbReference>
<evidence type="ECO:0000256" key="3">
    <source>
        <dbReference type="ARBA" id="ARBA00022538"/>
    </source>
</evidence>
<feature type="transmembrane region" description="Helical" evidence="10">
    <location>
        <begin position="297"/>
        <end position="315"/>
    </location>
</feature>
<dbReference type="PANTHER" id="PTHR30540">
    <property type="entry name" value="OSMOTIC STRESS POTASSIUM TRANSPORTER"/>
    <property type="match status" value="1"/>
</dbReference>
<evidence type="ECO:0000256" key="8">
    <source>
        <dbReference type="ARBA" id="ARBA00023136"/>
    </source>
</evidence>
<feature type="transmembrane region" description="Helical" evidence="10">
    <location>
        <begin position="219"/>
        <end position="238"/>
    </location>
</feature>
<organism evidence="13 15">
    <name type="scientific">Cercospora beticola</name>
    <name type="common">Sugarbeet leaf spot fungus</name>
    <dbReference type="NCBI Taxonomy" id="122368"/>
    <lineage>
        <taxon>Eukaryota</taxon>
        <taxon>Fungi</taxon>
        <taxon>Dikarya</taxon>
        <taxon>Ascomycota</taxon>
        <taxon>Pezizomycotina</taxon>
        <taxon>Dothideomycetes</taxon>
        <taxon>Dothideomycetidae</taxon>
        <taxon>Mycosphaerellales</taxon>
        <taxon>Mycosphaerellaceae</taxon>
        <taxon>Cercospora</taxon>
    </lineage>
</organism>
<keyword evidence="2" id="KW-0813">Transport</keyword>
<proteinExistence type="predicted"/>
<evidence type="ECO:0000256" key="10">
    <source>
        <dbReference type="SAM" id="Phobius"/>
    </source>
</evidence>
<evidence type="ECO:0000256" key="4">
    <source>
        <dbReference type="ARBA" id="ARBA00022692"/>
    </source>
</evidence>
<evidence type="ECO:0000313" key="15">
    <source>
        <dbReference type="Proteomes" id="UP000230605"/>
    </source>
</evidence>
<evidence type="ECO:0000259" key="12">
    <source>
        <dbReference type="Pfam" id="PF22776"/>
    </source>
</evidence>
<dbReference type="Pfam" id="PF22776">
    <property type="entry name" value="K_trans_C"/>
    <property type="match status" value="1"/>
</dbReference>
<evidence type="ECO:0000256" key="7">
    <source>
        <dbReference type="ARBA" id="ARBA00023065"/>
    </source>
</evidence>
<feature type="region of interest" description="Disordered" evidence="9">
    <location>
        <begin position="1"/>
        <end position="21"/>
    </location>
</feature>
<evidence type="ECO:0000256" key="6">
    <source>
        <dbReference type="ARBA" id="ARBA00022989"/>
    </source>
</evidence>
<dbReference type="EMBL" id="LKMD01000105">
    <property type="protein sequence ID" value="PIA93562.1"/>
    <property type="molecule type" value="Genomic_DNA"/>
</dbReference>
<feature type="transmembrane region" description="Helical" evidence="10">
    <location>
        <begin position="478"/>
        <end position="499"/>
    </location>
</feature>
<name>A0A2G5HMY0_CERBT</name>
<feature type="transmembrane region" description="Helical" evidence="10">
    <location>
        <begin position="419"/>
        <end position="439"/>
    </location>
</feature>
<feature type="transmembrane region" description="Helical" evidence="10">
    <location>
        <begin position="327"/>
        <end position="347"/>
    </location>
</feature>
<dbReference type="Proteomes" id="UP000230605">
    <property type="component" value="Chromosome 4"/>
</dbReference>
<evidence type="ECO:0000256" key="5">
    <source>
        <dbReference type="ARBA" id="ARBA00022958"/>
    </source>
</evidence>
<dbReference type="Pfam" id="PF02705">
    <property type="entry name" value="K_trans"/>
    <property type="match status" value="1"/>
</dbReference>
<keyword evidence="16" id="KW-1185">Reference proteome</keyword>
<protein>
    <submittedName>
        <fullName evidence="13">Potassium transporter 1</fullName>
    </submittedName>
</protein>
<evidence type="ECO:0000313" key="13">
    <source>
        <dbReference type="EMBL" id="PIA93562.1"/>
    </source>
</evidence>
<evidence type="ECO:0000259" key="11">
    <source>
        <dbReference type="Pfam" id="PF02705"/>
    </source>
</evidence>
<evidence type="ECO:0000313" key="14">
    <source>
        <dbReference type="EMBL" id="WPB01925.1"/>
    </source>
</evidence>
<feature type="transmembrane region" description="Helical" evidence="10">
    <location>
        <begin position="367"/>
        <end position="398"/>
    </location>
</feature>
<keyword evidence="8 10" id="KW-0472">Membrane</keyword>
<dbReference type="Proteomes" id="UP001302367">
    <property type="component" value="Chromosome 4"/>
</dbReference>
<dbReference type="PANTHER" id="PTHR30540:SF83">
    <property type="entry name" value="K+ POTASSIUM TRANSPORTER"/>
    <property type="match status" value="1"/>
</dbReference>
<reference evidence="13 15" key="1">
    <citation type="submission" date="2015-10" db="EMBL/GenBank/DDBJ databases">
        <title>The cercosporin biosynthetic gene cluster was horizontally transferred to several fungal lineages and shown to be expanded in Cercospora beticola based on microsynteny with recipient genomes.</title>
        <authorList>
            <person name="De Jonge R."/>
            <person name="Ebert M.K."/>
            <person name="Suttle J.C."/>
            <person name="Jurick Ii W.M."/>
            <person name="Secor G.A."/>
            <person name="Thomma B.P."/>
            <person name="Van De Peer Y."/>
            <person name="Bolton M.D."/>
        </authorList>
    </citation>
    <scope>NUCLEOTIDE SEQUENCE [LARGE SCALE GENOMIC DNA]</scope>
    <source>
        <strain evidence="13 15">09-40</strain>
    </source>
</reference>
<dbReference type="GO" id="GO:0015079">
    <property type="term" value="F:potassium ion transmembrane transporter activity"/>
    <property type="evidence" value="ECO:0007669"/>
    <property type="project" value="InterPro"/>
</dbReference>
<feature type="transmembrane region" description="Helical" evidence="10">
    <location>
        <begin position="177"/>
        <end position="199"/>
    </location>
</feature>
<keyword evidence="5" id="KW-0630">Potassium</keyword>